<organism evidence="3 4">
    <name type="scientific">Williamsia herbipolensis</name>
    <dbReference type="NCBI Taxonomy" id="1603258"/>
    <lineage>
        <taxon>Bacteria</taxon>
        <taxon>Bacillati</taxon>
        <taxon>Actinomycetota</taxon>
        <taxon>Actinomycetes</taxon>
        <taxon>Mycobacteriales</taxon>
        <taxon>Nocardiaceae</taxon>
        <taxon>Williamsia</taxon>
    </lineage>
</organism>
<evidence type="ECO:0000256" key="2">
    <source>
        <dbReference type="SAM" id="SignalP"/>
    </source>
</evidence>
<accession>A0AAU4JX58</accession>
<dbReference type="AlphaFoldDB" id="A0AAU4JX58"/>
<evidence type="ECO:0008006" key="5">
    <source>
        <dbReference type="Google" id="ProtNLM"/>
    </source>
</evidence>
<reference evidence="3 4" key="1">
    <citation type="submission" date="2022-10" db="EMBL/GenBank/DDBJ databases">
        <title>The complete genomes of actinobacterial strains from the NBC collection.</title>
        <authorList>
            <person name="Joergensen T.S."/>
            <person name="Alvarez Arevalo M."/>
            <person name="Sterndorff E.B."/>
            <person name="Faurdal D."/>
            <person name="Vuksanovic O."/>
            <person name="Mourched A.-S."/>
            <person name="Charusanti P."/>
            <person name="Shaw S."/>
            <person name="Blin K."/>
            <person name="Weber T."/>
        </authorList>
    </citation>
    <scope>NUCLEOTIDE SEQUENCE [LARGE SCALE GENOMIC DNA]</scope>
    <source>
        <strain evidence="3 4">NBC_00319</strain>
    </source>
</reference>
<feature type="chain" id="PRO_5043850406" description="Serine/threonine protein kinase" evidence="2">
    <location>
        <begin position="23"/>
        <end position="218"/>
    </location>
</feature>
<feature type="compositionally biased region" description="Low complexity" evidence="1">
    <location>
        <begin position="60"/>
        <end position="70"/>
    </location>
</feature>
<sequence>MTRIATYLTAAAAALVLTGLTAGCSSDSSDTATPTSTVTVTPSTAASASGGETSGGGGDSSADGATDAPTQETAGQTRIPAVSAVPASEFAVGSYYAFGTPSGKIQCHAVEGNFLCRTEGNPHTVSSASLCNFYSGEEQGRAVQFGWFTSRTEPCATIIQGNGWAAGKTLGYGQRVTFPADAGRTITCSSASNGITCTQVGGSGARGFVLSAESFTVL</sequence>
<feature type="region of interest" description="Disordered" evidence="1">
    <location>
        <begin position="25"/>
        <end position="80"/>
    </location>
</feature>
<keyword evidence="2" id="KW-0732">Signal</keyword>
<dbReference type="KEGG" id="whr:OG579_11460"/>
<protein>
    <recommendedName>
        <fullName evidence="5">Serine/threonine protein kinase</fullName>
    </recommendedName>
</protein>
<evidence type="ECO:0000313" key="3">
    <source>
        <dbReference type="EMBL" id="WUM18373.1"/>
    </source>
</evidence>
<dbReference type="PROSITE" id="PS51257">
    <property type="entry name" value="PROKAR_LIPOPROTEIN"/>
    <property type="match status" value="1"/>
</dbReference>
<dbReference type="Proteomes" id="UP001432128">
    <property type="component" value="Chromosome"/>
</dbReference>
<evidence type="ECO:0000313" key="4">
    <source>
        <dbReference type="Proteomes" id="UP001432128"/>
    </source>
</evidence>
<gene>
    <name evidence="3" type="ORF">OG579_11460</name>
</gene>
<keyword evidence="4" id="KW-1185">Reference proteome</keyword>
<name>A0AAU4JX58_9NOCA</name>
<dbReference type="EMBL" id="CP108021">
    <property type="protein sequence ID" value="WUM18373.1"/>
    <property type="molecule type" value="Genomic_DNA"/>
</dbReference>
<evidence type="ECO:0000256" key="1">
    <source>
        <dbReference type="SAM" id="MobiDB-lite"/>
    </source>
</evidence>
<dbReference type="RefSeq" id="WP_328856032.1">
    <property type="nucleotide sequence ID" value="NZ_CP108021.1"/>
</dbReference>
<feature type="signal peptide" evidence="2">
    <location>
        <begin position="1"/>
        <end position="22"/>
    </location>
</feature>
<proteinExistence type="predicted"/>
<feature type="compositionally biased region" description="Low complexity" evidence="1">
    <location>
        <begin position="25"/>
        <end position="51"/>
    </location>
</feature>